<evidence type="ECO:0000313" key="3">
    <source>
        <dbReference type="Proteomes" id="UP000317043"/>
    </source>
</evidence>
<keyword evidence="3" id="KW-1185">Reference proteome</keyword>
<dbReference type="InterPro" id="IPR048152">
    <property type="entry name" value="AMED_5909-like"/>
</dbReference>
<reference evidence="2 3" key="1">
    <citation type="submission" date="2019-06" db="EMBL/GenBank/DDBJ databases">
        <title>Sequencing the genomes of 1000 actinobacteria strains.</title>
        <authorList>
            <person name="Klenk H.-P."/>
        </authorList>
    </citation>
    <scope>NUCLEOTIDE SEQUENCE [LARGE SCALE GENOMIC DNA]</scope>
    <source>
        <strain evidence="2 3">DSM 45928</strain>
    </source>
</reference>
<dbReference type="RefSeq" id="WP_142038803.1">
    <property type="nucleotide sequence ID" value="NZ_JBHTGS010000001.1"/>
</dbReference>
<evidence type="ECO:0000256" key="1">
    <source>
        <dbReference type="SAM" id="MobiDB-lite"/>
    </source>
</evidence>
<organism evidence="2 3">
    <name type="scientific">Stackebrandtia endophytica</name>
    <dbReference type="NCBI Taxonomy" id="1496996"/>
    <lineage>
        <taxon>Bacteria</taxon>
        <taxon>Bacillati</taxon>
        <taxon>Actinomycetota</taxon>
        <taxon>Actinomycetes</taxon>
        <taxon>Glycomycetales</taxon>
        <taxon>Glycomycetaceae</taxon>
        <taxon>Stackebrandtia</taxon>
    </lineage>
</organism>
<accession>A0A543AW94</accession>
<dbReference type="Proteomes" id="UP000317043">
    <property type="component" value="Unassembled WGS sequence"/>
</dbReference>
<comment type="caution">
    <text evidence="2">The sequence shown here is derived from an EMBL/GenBank/DDBJ whole genome shotgun (WGS) entry which is preliminary data.</text>
</comment>
<protein>
    <submittedName>
        <fullName evidence="2">Uncharacterized protein</fullName>
    </submittedName>
</protein>
<proteinExistence type="predicted"/>
<dbReference type="AlphaFoldDB" id="A0A543AW94"/>
<dbReference type="NCBIfam" id="NF041510">
    <property type="entry name" value="AMED_5909_fam"/>
    <property type="match status" value="1"/>
</dbReference>
<dbReference type="EMBL" id="VFOW01000001">
    <property type="protein sequence ID" value="TQL76819.1"/>
    <property type="molecule type" value="Genomic_DNA"/>
</dbReference>
<gene>
    <name evidence="2" type="ORF">FB566_2359</name>
</gene>
<name>A0A543AW94_9ACTN</name>
<feature type="region of interest" description="Disordered" evidence="1">
    <location>
        <begin position="49"/>
        <end position="68"/>
    </location>
</feature>
<dbReference type="InParanoid" id="A0A543AW94"/>
<sequence length="68" mass="7293">MTLVRAISDLLSMMPGPDADIADRVKFFQRKAEVFDRVAAEDAEHSTEAAELAQKARTQASELAGGAS</sequence>
<evidence type="ECO:0000313" key="2">
    <source>
        <dbReference type="EMBL" id="TQL76819.1"/>
    </source>
</evidence>